<sequence length="81" mass="9528">EKEREEIIKGFLGMTVTDMYFEEGDRYWVMKFSDGAELSFHIKKERQKGKITAYEFINIIGNAKTWDDINEQVKLATQEST</sequence>
<gene>
    <name evidence="1" type="ORF">S01H4_61850</name>
</gene>
<accession>X1E1M0</accession>
<comment type="caution">
    <text evidence="1">The sequence shown here is derived from an EMBL/GenBank/DDBJ whole genome shotgun (WGS) entry which is preliminary data.</text>
</comment>
<dbReference type="EMBL" id="BART01036770">
    <property type="protein sequence ID" value="GAH14330.1"/>
    <property type="molecule type" value="Genomic_DNA"/>
</dbReference>
<proteinExistence type="predicted"/>
<name>X1E1M0_9ZZZZ</name>
<dbReference type="AlphaFoldDB" id="X1E1M0"/>
<reference evidence="1" key="1">
    <citation type="journal article" date="2014" name="Front. Microbiol.">
        <title>High frequency of phylogenetically diverse reductive dehalogenase-homologous genes in deep subseafloor sedimentary metagenomes.</title>
        <authorList>
            <person name="Kawai M."/>
            <person name="Futagami T."/>
            <person name="Toyoda A."/>
            <person name="Takaki Y."/>
            <person name="Nishi S."/>
            <person name="Hori S."/>
            <person name="Arai W."/>
            <person name="Tsubouchi T."/>
            <person name="Morono Y."/>
            <person name="Uchiyama I."/>
            <person name="Ito T."/>
            <person name="Fujiyama A."/>
            <person name="Inagaki F."/>
            <person name="Takami H."/>
        </authorList>
    </citation>
    <scope>NUCLEOTIDE SEQUENCE</scope>
    <source>
        <strain evidence="1">Expedition CK06-06</strain>
    </source>
</reference>
<evidence type="ECO:0000313" key="1">
    <source>
        <dbReference type="EMBL" id="GAH14330.1"/>
    </source>
</evidence>
<organism evidence="1">
    <name type="scientific">marine sediment metagenome</name>
    <dbReference type="NCBI Taxonomy" id="412755"/>
    <lineage>
        <taxon>unclassified sequences</taxon>
        <taxon>metagenomes</taxon>
        <taxon>ecological metagenomes</taxon>
    </lineage>
</organism>
<feature type="non-terminal residue" evidence="1">
    <location>
        <position position="1"/>
    </location>
</feature>
<protein>
    <submittedName>
        <fullName evidence="1">Uncharacterized protein</fullName>
    </submittedName>
</protein>